<keyword evidence="1" id="KW-0614">Plasmid</keyword>
<sequence length="107" mass="12127">MSTPDFEGRAERIDPVLQTAWEHLDTDIDVRIDAIAEELNIERDKVIALSVLFFSSQLQLRREDKMVIVCGRPAKAYPDPLAALFDQDDSGKYNAIYQQLVGTWNAS</sequence>
<reference evidence="1 2" key="1">
    <citation type="submission" date="2017-09" db="EMBL/GenBank/DDBJ databases">
        <authorList>
            <person name="Zhang H."/>
            <person name="Hu S."/>
            <person name="Xu J."/>
            <person name="He Z."/>
        </authorList>
    </citation>
    <scope>NUCLEOTIDE SEQUENCE [LARGE SCALE GENOMIC DNA]</scope>
    <source>
        <strain evidence="1 2">TXX3120</strain>
        <plasmid evidence="1 2">p1</plasmid>
    </source>
</reference>
<dbReference type="RefSeq" id="WP_040905626.1">
    <property type="nucleotide sequence ID" value="NZ_CBDRCB010000042.1"/>
</dbReference>
<evidence type="ECO:0000313" key="2">
    <source>
        <dbReference type="Proteomes" id="UP000282170"/>
    </source>
</evidence>
<name>A0A494V9H4_9ACTN</name>
<evidence type="ECO:0000313" key="1">
    <source>
        <dbReference type="EMBL" id="AYL39768.1"/>
    </source>
</evidence>
<proteinExistence type="predicted"/>
<dbReference type="Proteomes" id="UP000282170">
    <property type="component" value="Plasmid p1"/>
</dbReference>
<geneLocation type="plasmid" evidence="1 2">
    <name>p1</name>
</geneLocation>
<keyword evidence="2" id="KW-1185">Reference proteome</keyword>
<protein>
    <submittedName>
        <fullName evidence="1">Uncharacterized protein</fullName>
    </submittedName>
</protein>
<dbReference type="AlphaFoldDB" id="A0A494V9H4"/>
<accession>A0A494V9H4</accession>
<dbReference type="KEGG" id="sfug:CNQ36_30250"/>
<dbReference type="EMBL" id="CP023408">
    <property type="protein sequence ID" value="AYL39768.1"/>
    <property type="molecule type" value="Genomic_DNA"/>
</dbReference>
<gene>
    <name evidence="1" type="ORF">CNQ36_30250</name>
</gene>
<organism evidence="1 2">
    <name type="scientific">Streptomyces fungicidicus</name>
    <dbReference type="NCBI Taxonomy" id="68203"/>
    <lineage>
        <taxon>Bacteria</taxon>
        <taxon>Bacillati</taxon>
        <taxon>Actinomycetota</taxon>
        <taxon>Actinomycetes</taxon>
        <taxon>Kitasatosporales</taxon>
        <taxon>Streptomycetaceae</taxon>
        <taxon>Streptomyces</taxon>
    </lineage>
</organism>